<keyword evidence="10" id="KW-1185">Reference proteome</keyword>
<comment type="similarity">
    <text evidence="2 7">Belongs to the ExbD/TolR family.</text>
</comment>
<keyword evidence="6 8" id="KW-0472">Membrane</keyword>
<comment type="subcellular location">
    <subcellularLocation>
        <location evidence="1">Cell membrane</location>
        <topology evidence="1">Single-pass membrane protein</topology>
    </subcellularLocation>
    <subcellularLocation>
        <location evidence="7">Cell membrane</location>
        <topology evidence="7">Single-pass type II membrane protein</topology>
    </subcellularLocation>
</comment>
<accession>A0A5A9W5I2</accession>
<dbReference type="GO" id="GO:0005886">
    <property type="term" value="C:plasma membrane"/>
    <property type="evidence" value="ECO:0007669"/>
    <property type="project" value="UniProtKB-SubCell"/>
</dbReference>
<evidence type="ECO:0000256" key="4">
    <source>
        <dbReference type="ARBA" id="ARBA00022692"/>
    </source>
</evidence>
<dbReference type="Proteomes" id="UP000325302">
    <property type="component" value="Unassembled WGS sequence"/>
</dbReference>
<reference evidence="9 10" key="1">
    <citation type="submission" date="2019-03" db="EMBL/GenBank/DDBJ databases">
        <title>Nitrincola sp. nov. isolated from an Indian soda lake.</title>
        <authorList>
            <person name="Joshi A."/>
            <person name="Thite S.V."/>
            <person name="Joseph N."/>
            <person name="Dhotre D."/>
            <person name="Moorthy M."/>
            <person name="Shouche Y.S."/>
        </authorList>
    </citation>
    <scope>NUCLEOTIDE SEQUENCE [LARGE SCALE GENOMIC DNA]</scope>
    <source>
        <strain evidence="9 10">MEB193</strain>
    </source>
</reference>
<evidence type="ECO:0000313" key="10">
    <source>
        <dbReference type="Proteomes" id="UP000325302"/>
    </source>
</evidence>
<organism evidence="9 10">
    <name type="scientific">Nitrincola tapanii</name>
    <dbReference type="NCBI Taxonomy" id="1708751"/>
    <lineage>
        <taxon>Bacteria</taxon>
        <taxon>Pseudomonadati</taxon>
        <taxon>Pseudomonadota</taxon>
        <taxon>Gammaproteobacteria</taxon>
        <taxon>Oceanospirillales</taxon>
        <taxon>Oceanospirillaceae</taxon>
        <taxon>Nitrincola</taxon>
    </lineage>
</organism>
<dbReference type="AlphaFoldDB" id="A0A5A9W5I2"/>
<dbReference type="EMBL" id="SMRS01000003">
    <property type="protein sequence ID" value="KAA0875339.1"/>
    <property type="molecule type" value="Genomic_DNA"/>
</dbReference>
<name>A0A5A9W5I2_9GAMM</name>
<dbReference type="PANTHER" id="PTHR30558">
    <property type="entry name" value="EXBD MEMBRANE COMPONENT OF PMF-DRIVEN MACROMOLECULE IMPORT SYSTEM"/>
    <property type="match status" value="1"/>
</dbReference>
<dbReference type="GO" id="GO:0022857">
    <property type="term" value="F:transmembrane transporter activity"/>
    <property type="evidence" value="ECO:0007669"/>
    <property type="project" value="InterPro"/>
</dbReference>
<feature type="transmembrane region" description="Helical" evidence="8">
    <location>
        <begin position="12"/>
        <end position="31"/>
    </location>
</feature>
<sequence length="144" mass="15870">MKFPRSQREELSVNLTPLIDVVFLLLIFFMITTTFTRETQLQVTLPEADSAEAAESVQQRIDVTVSADGVYSVNDQVLINTQALTLRRAVEKIAGDSRELPFIITADAMAPHQAVVTAMDVAGQLGFSRLSITTQQQAEFEANP</sequence>
<dbReference type="PANTHER" id="PTHR30558:SF3">
    <property type="entry name" value="BIOPOLYMER TRANSPORT PROTEIN EXBD-RELATED"/>
    <property type="match status" value="1"/>
</dbReference>
<dbReference type="RefSeq" id="WP_149390347.1">
    <property type="nucleotide sequence ID" value="NZ_SMRS01000003.1"/>
</dbReference>
<evidence type="ECO:0000256" key="6">
    <source>
        <dbReference type="ARBA" id="ARBA00023136"/>
    </source>
</evidence>
<comment type="caution">
    <text evidence="9">The sequence shown here is derived from an EMBL/GenBank/DDBJ whole genome shotgun (WGS) entry which is preliminary data.</text>
</comment>
<evidence type="ECO:0000256" key="7">
    <source>
        <dbReference type="RuleBase" id="RU003879"/>
    </source>
</evidence>
<evidence type="ECO:0000313" key="9">
    <source>
        <dbReference type="EMBL" id="KAA0875339.1"/>
    </source>
</evidence>
<keyword evidence="3" id="KW-1003">Cell membrane</keyword>
<dbReference type="GO" id="GO:0015031">
    <property type="term" value="P:protein transport"/>
    <property type="evidence" value="ECO:0007669"/>
    <property type="project" value="UniProtKB-KW"/>
</dbReference>
<keyword evidence="7" id="KW-0653">Protein transport</keyword>
<keyword evidence="4 7" id="KW-0812">Transmembrane</keyword>
<protein>
    <submittedName>
        <fullName evidence="9">Biopolymer transporter ExbD</fullName>
    </submittedName>
</protein>
<evidence type="ECO:0000256" key="3">
    <source>
        <dbReference type="ARBA" id="ARBA00022475"/>
    </source>
</evidence>
<keyword evidence="7" id="KW-0813">Transport</keyword>
<dbReference type="Pfam" id="PF02472">
    <property type="entry name" value="ExbD"/>
    <property type="match status" value="1"/>
</dbReference>
<evidence type="ECO:0000256" key="1">
    <source>
        <dbReference type="ARBA" id="ARBA00004162"/>
    </source>
</evidence>
<proteinExistence type="inferred from homology"/>
<evidence type="ECO:0000256" key="5">
    <source>
        <dbReference type="ARBA" id="ARBA00022989"/>
    </source>
</evidence>
<evidence type="ECO:0000256" key="2">
    <source>
        <dbReference type="ARBA" id="ARBA00005811"/>
    </source>
</evidence>
<dbReference type="OrthoDB" id="9793581at2"/>
<keyword evidence="5 8" id="KW-1133">Transmembrane helix</keyword>
<dbReference type="Gene3D" id="3.30.420.270">
    <property type="match status" value="1"/>
</dbReference>
<gene>
    <name evidence="9" type="ORF">E1H14_04920</name>
</gene>
<dbReference type="InterPro" id="IPR003400">
    <property type="entry name" value="ExbD"/>
</dbReference>
<evidence type="ECO:0000256" key="8">
    <source>
        <dbReference type="SAM" id="Phobius"/>
    </source>
</evidence>